<evidence type="ECO:0000259" key="2">
    <source>
        <dbReference type="PROSITE" id="PS50086"/>
    </source>
</evidence>
<dbReference type="Proteomes" id="UP000688137">
    <property type="component" value="Unassembled WGS sequence"/>
</dbReference>
<accession>A0A8S1MAB4</accession>
<dbReference type="Pfam" id="PF00566">
    <property type="entry name" value="RabGAP-TBC"/>
    <property type="match status" value="1"/>
</dbReference>
<dbReference type="InterPro" id="IPR000195">
    <property type="entry name" value="Rab-GAP-TBC_dom"/>
</dbReference>
<keyword evidence="1" id="KW-0812">Transmembrane</keyword>
<dbReference type="GO" id="GO:0005802">
    <property type="term" value="C:trans-Golgi network"/>
    <property type="evidence" value="ECO:0007669"/>
    <property type="project" value="TreeGrafter"/>
</dbReference>
<keyword evidence="1" id="KW-1133">Transmembrane helix</keyword>
<feature type="domain" description="Rab-GAP TBC" evidence="2">
    <location>
        <begin position="19"/>
        <end position="199"/>
    </location>
</feature>
<dbReference type="GO" id="GO:0042147">
    <property type="term" value="P:retrograde transport, endosome to Golgi"/>
    <property type="evidence" value="ECO:0007669"/>
    <property type="project" value="InterPro"/>
</dbReference>
<evidence type="ECO:0000256" key="1">
    <source>
        <dbReference type="SAM" id="Phobius"/>
    </source>
</evidence>
<dbReference type="OMA" id="HILITEK"/>
<dbReference type="InterPro" id="IPR039755">
    <property type="entry name" value="TBC1D23"/>
</dbReference>
<proteinExistence type="predicted"/>
<feature type="transmembrane region" description="Helical" evidence="1">
    <location>
        <begin position="98"/>
        <end position="119"/>
    </location>
</feature>
<comment type="caution">
    <text evidence="3">The sequence shown here is derived from an EMBL/GenBank/DDBJ whole genome shotgun (WGS) entry which is preliminary data.</text>
</comment>
<dbReference type="PANTHER" id="PTHR13297">
    <property type="entry name" value="TBC1 DOMAIN FAMILY MEMBER 23-RELATED"/>
    <property type="match status" value="1"/>
</dbReference>
<keyword evidence="1" id="KW-0472">Membrane</keyword>
<reference evidence="3" key="1">
    <citation type="submission" date="2021-01" db="EMBL/GenBank/DDBJ databases">
        <authorList>
            <consortium name="Genoscope - CEA"/>
            <person name="William W."/>
        </authorList>
    </citation>
    <scope>NUCLEOTIDE SEQUENCE</scope>
</reference>
<dbReference type="GO" id="GO:0099041">
    <property type="term" value="P:vesicle tethering to Golgi"/>
    <property type="evidence" value="ECO:0007669"/>
    <property type="project" value="TreeGrafter"/>
</dbReference>
<sequence>MRSQSDNSKKSNSELISKANFLYTRALMWPQLMDIDLKISHPIQSVKLNQQNQRVIKFDVIRTRGNLLDSNLKTQLEQLLTYYVISNHITYKQGLHEIAAPFIIFINAGLNISVVYSMFNEFIRRYMTNFFDDDYSGIQSILSVYNLLLKYHDMELYNRLTLHEISPQLYAIPWFITLGINKASFPIAQMIIENTILINDRYFIFSFNIAIVIYKKKEILNNRADNLPYFMSKIFLDDEKTYYEIIKIAIKIHTYTPKQFWIYLDSLNLFNHHAKPIFMEQEKQPLLDMIQISPYEVQDMINQHILITEKWEIQDLNHPQVQKIKQIFSKQNYNPQQPVLIFDYLTDELKDKIALNTLIHIVDLSRSNLQKILQQLFNFKMTNKLWICLFTNKDIEHLFNPIYIALQEANTKYICKCDKNQFIELYEFQN</sequence>
<evidence type="ECO:0000313" key="3">
    <source>
        <dbReference type="EMBL" id="CAD8077408.1"/>
    </source>
</evidence>
<name>A0A8S1MAB4_PARPR</name>
<dbReference type="PANTHER" id="PTHR13297:SF5">
    <property type="entry name" value="TBC1 DOMAIN FAMILY MEMBER 23"/>
    <property type="match status" value="1"/>
</dbReference>
<dbReference type="AlphaFoldDB" id="A0A8S1MAB4"/>
<protein>
    <recommendedName>
        <fullName evidence="2">Rab-GAP TBC domain-containing protein</fullName>
    </recommendedName>
</protein>
<gene>
    <name evidence="3" type="ORF">PPRIM_AZ9-3.1.T0580098</name>
</gene>
<dbReference type="PROSITE" id="PS50086">
    <property type="entry name" value="TBC_RABGAP"/>
    <property type="match status" value="1"/>
</dbReference>
<organism evidence="3 4">
    <name type="scientific">Paramecium primaurelia</name>
    <dbReference type="NCBI Taxonomy" id="5886"/>
    <lineage>
        <taxon>Eukaryota</taxon>
        <taxon>Sar</taxon>
        <taxon>Alveolata</taxon>
        <taxon>Ciliophora</taxon>
        <taxon>Intramacronucleata</taxon>
        <taxon>Oligohymenophorea</taxon>
        <taxon>Peniculida</taxon>
        <taxon>Parameciidae</taxon>
        <taxon>Paramecium</taxon>
    </lineage>
</organism>
<evidence type="ECO:0000313" key="4">
    <source>
        <dbReference type="Proteomes" id="UP000688137"/>
    </source>
</evidence>
<dbReference type="GO" id="GO:0005829">
    <property type="term" value="C:cytosol"/>
    <property type="evidence" value="ECO:0007669"/>
    <property type="project" value="GOC"/>
</dbReference>
<dbReference type="SMART" id="SM00164">
    <property type="entry name" value="TBC"/>
    <property type="match status" value="1"/>
</dbReference>
<dbReference type="EMBL" id="CAJJDM010000059">
    <property type="protein sequence ID" value="CAD8077408.1"/>
    <property type="molecule type" value="Genomic_DNA"/>
</dbReference>
<keyword evidence="4" id="KW-1185">Reference proteome</keyword>